<evidence type="ECO:0000313" key="12">
    <source>
        <dbReference type="EMBL" id="CBK20058.2"/>
    </source>
</evidence>
<evidence type="ECO:0000259" key="11">
    <source>
        <dbReference type="PROSITE" id="PS52002"/>
    </source>
</evidence>
<dbReference type="EMBL" id="FN668638">
    <property type="protein sequence ID" value="CBK20058.2"/>
    <property type="molecule type" value="Genomic_DNA"/>
</dbReference>
<dbReference type="GeneID" id="24917752"/>
<dbReference type="GO" id="GO:0000398">
    <property type="term" value="P:mRNA splicing, via spliceosome"/>
    <property type="evidence" value="ECO:0007669"/>
    <property type="project" value="InterPro"/>
</dbReference>
<evidence type="ECO:0000256" key="2">
    <source>
        <dbReference type="ARBA" id="ARBA00006850"/>
    </source>
</evidence>
<keyword evidence="6" id="KW-0508">mRNA splicing</keyword>
<evidence type="ECO:0000256" key="3">
    <source>
        <dbReference type="ARBA" id="ARBA00022664"/>
    </source>
</evidence>
<comment type="similarity">
    <text evidence="2">Belongs to the snRNP Sm proteins family.</text>
</comment>
<dbReference type="Pfam" id="PF01423">
    <property type="entry name" value="LSM"/>
    <property type="match status" value="1"/>
</dbReference>
<evidence type="ECO:0000256" key="6">
    <source>
        <dbReference type="ARBA" id="ARBA00023187"/>
    </source>
</evidence>
<accession>D8LW69</accession>
<dbReference type="RefSeq" id="XP_012894106.1">
    <property type="nucleotide sequence ID" value="XM_013038652.1"/>
</dbReference>
<keyword evidence="3" id="KW-0507">mRNA processing</keyword>
<feature type="domain" description="Sm" evidence="11">
    <location>
        <begin position="373"/>
        <end position="458"/>
    </location>
</feature>
<keyword evidence="4" id="KW-0747">Spliceosome</keyword>
<evidence type="ECO:0000313" key="13">
    <source>
        <dbReference type="Proteomes" id="UP000008312"/>
    </source>
</evidence>
<evidence type="ECO:0000256" key="7">
    <source>
        <dbReference type="ARBA" id="ARBA00023242"/>
    </source>
</evidence>
<evidence type="ECO:0000256" key="4">
    <source>
        <dbReference type="ARBA" id="ARBA00022728"/>
    </source>
</evidence>
<dbReference type="InParanoid" id="D8LW69"/>
<dbReference type="InterPro" id="IPR034105">
    <property type="entry name" value="Lsm3"/>
</dbReference>
<reference evidence="12" key="1">
    <citation type="submission" date="2010-02" db="EMBL/GenBank/DDBJ databases">
        <title>Sequencing and annotation of the Blastocystis hominis genome.</title>
        <authorList>
            <person name="Wincker P."/>
        </authorList>
    </citation>
    <scope>NUCLEOTIDE SEQUENCE</scope>
    <source>
        <strain evidence="12">Singapore isolate B</strain>
    </source>
</reference>
<evidence type="ECO:0000256" key="1">
    <source>
        <dbReference type="ARBA" id="ARBA00004123"/>
    </source>
</evidence>
<feature type="transmembrane region" description="Helical" evidence="10">
    <location>
        <begin position="34"/>
        <end position="54"/>
    </location>
</feature>
<dbReference type="CDD" id="cd01730">
    <property type="entry name" value="LSm3"/>
    <property type="match status" value="1"/>
</dbReference>
<dbReference type="Gene3D" id="2.30.30.100">
    <property type="match status" value="1"/>
</dbReference>
<gene>
    <name evidence="12" type="ORF">GSBLH_T00000443001</name>
</gene>
<dbReference type="GO" id="GO:0003723">
    <property type="term" value="F:RNA binding"/>
    <property type="evidence" value="ECO:0007669"/>
    <property type="project" value="UniProtKB-KW"/>
</dbReference>
<keyword evidence="5" id="KW-0694">RNA-binding</keyword>
<dbReference type="InterPro" id="IPR047575">
    <property type="entry name" value="Sm"/>
</dbReference>
<dbReference type="PROSITE" id="PS52002">
    <property type="entry name" value="SM"/>
    <property type="match status" value="1"/>
</dbReference>
<comment type="subcellular location">
    <subcellularLocation>
        <location evidence="1">Nucleus</location>
    </subcellularLocation>
</comment>
<keyword evidence="10" id="KW-1133">Transmembrane helix</keyword>
<dbReference type="InterPro" id="IPR010920">
    <property type="entry name" value="LSM_dom_sf"/>
</dbReference>
<dbReference type="OrthoDB" id="29543at2759"/>
<dbReference type="SUPFAM" id="SSF50182">
    <property type="entry name" value="Sm-like ribonucleoproteins"/>
    <property type="match status" value="1"/>
</dbReference>
<evidence type="ECO:0000256" key="8">
    <source>
        <dbReference type="ARBA" id="ARBA00023274"/>
    </source>
</evidence>
<feature type="region of interest" description="Disordered" evidence="9">
    <location>
        <begin position="214"/>
        <end position="253"/>
    </location>
</feature>
<dbReference type="AlphaFoldDB" id="D8LW69"/>
<evidence type="ECO:0000256" key="9">
    <source>
        <dbReference type="SAM" id="MobiDB-lite"/>
    </source>
</evidence>
<evidence type="ECO:0000256" key="10">
    <source>
        <dbReference type="SAM" id="Phobius"/>
    </source>
</evidence>
<dbReference type="InterPro" id="IPR040002">
    <property type="entry name" value="Sm-like_LSM3"/>
</dbReference>
<proteinExistence type="inferred from homology"/>
<dbReference type="InterPro" id="IPR001163">
    <property type="entry name" value="Sm_dom_euk/arc"/>
</dbReference>
<evidence type="ECO:0000256" key="5">
    <source>
        <dbReference type="ARBA" id="ARBA00022884"/>
    </source>
</evidence>
<keyword evidence="13" id="KW-1185">Reference proteome</keyword>
<keyword evidence="8 12" id="KW-0687">Ribonucleoprotein</keyword>
<keyword evidence="10" id="KW-0472">Membrane</keyword>
<feature type="compositionally biased region" description="Acidic residues" evidence="9">
    <location>
        <begin position="223"/>
        <end position="243"/>
    </location>
</feature>
<protein>
    <submittedName>
        <fullName evidence="12">Like-Sm ribonucleoprotein, core</fullName>
    </submittedName>
</protein>
<dbReference type="GO" id="GO:0005681">
    <property type="term" value="C:spliceosomal complex"/>
    <property type="evidence" value="ECO:0007669"/>
    <property type="project" value="UniProtKB-KW"/>
</dbReference>
<dbReference type="Proteomes" id="UP000008312">
    <property type="component" value="Unassembled WGS sequence"/>
</dbReference>
<keyword evidence="7" id="KW-0539">Nucleus</keyword>
<organism evidence="12">
    <name type="scientific">Blastocystis hominis</name>
    <dbReference type="NCBI Taxonomy" id="12968"/>
    <lineage>
        <taxon>Eukaryota</taxon>
        <taxon>Sar</taxon>
        <taxon>Stramenopiles</taxon>
        <taxon>Bigyra</taxon>
        <taxon>Opalozoa</taxon>
        <taxon>Opalinata</taxon>
        <taxon>Blastocystidae</taxon>
        <taxon>Blastocystis</taxon>
    </lineage>
</organism>
<name>D8LW69_BLAHO</name>
<dbReference type="SMART" id="SM00651">
    <property type="entry name" value="Sm"/>
    <property type="match status" value="1"/>
</dbReference>
<dbReference type="PANTHER" id="PTHR13110">
    <property type="entry name" value="U6 SNRNA-ASSOCIATED SM-LIKE PROTEIN LSM3"/>
    <property type="match status" value="1"/>
</dbReference>
<sequence>MLSRFASRGHPTFSAMNRLSLQRQFANAKKKSKWIVSPWIIGGVAVIVPIGYGINTYASNRWFRDYMDEKILYYTPYIRQCLTKWFPVDEQSPYRVFRVNSSSDIKKMLGETFTAMDFLLENGVYRQDAVDFLTTVVGSIPEECIESLSSGSYLTLCISDWESPSLQALPGLNRVMSIDEFLLFALDVVQKKKGSMEEFKTRLSEAKKEWIENHKGDTTLFDTNEEEEEEEKEEKEEEEADDNDANHAPDGDLNIDYSQLFPTMYGDMTYKVLRSRYNIDYEKAAKSLMQKKIGEYTEKMKGELEYRIAEKMFDIQQIDIEIRNAKQDNAPAEQLEELMREKKELQDTLYQMKKGLKSGNYTNSLYMSSSVSQPFDLIRLSLDEEVVIKCRHGREIRGKLLAYDQHLNMVVSNAKETQTIVTVDPETNNEVKKNVVRNFEALYLRGDAVILISPLVRT</sequence>
<dbReference type="GO" id="GO:0120114">
    <property type="term" value="C:Sm-like protein family complex"/>
    <property type="evidence" value="ECO:0007669"/>
    <property type="project" value="UniProtKB-ARBA"/>
</dbReference>
<keyword evidence="10" id="KW-0812">Transmembrane</keyword>